<evidence type="ECO:0000313" key="4">
    <source>
        <dbReference type="EMBL" id="MCK2216790.1"/>
    </source>
</evidence>
<dbReference type="Gene3D" id="1.20.1260.10">
    <property type="match status" value="1"/>
</dbReference>
<dbReference type="Proteomes" id="UP001317259">
    <property type="component" value="Unassembled WGS sequence"/>
</dbReference>
<keyword evidence="2" id="KW-0732">Signal</keyword>
<organism evidence="4 5">
    <name type="scientific">Actinomadura luzonensis</name>
    <dbReference type="NCBI Taxonomy" id="2805427"/>
    <lineage>
        <taxon>Bacteria</taxon>
        <taxon>Bacillati</taxon>
        <taxon>Actinomycetota</taxon>
        <taxon>Actinomycetes</taxon>
        <taxon>Streptosporangiales</taxon>
        <taxon>Thermomonosporaceae</taxon>
        <taxon>Actinomadura</taxon>
    </lineage>
</organism>
<feature type="chain" id="PRO_5046427687" evidence="2">
    <location>
        <begin position="22"/>
        <end position="231"/>
    </location>
</feature>
<dbReference type="EMBL" id="JAKRKC020000001">
    <property type="protein sequence ID" value="MCK2216790.1"/>
    <property type="molecule type" value="Genomic_DNA"/>
</dbReference>
<dbReference type="InterPro" id="IPR005183">
    <property type="entry name" value="DUF305_CopM-like"/>
</dbReference>
<name>A0ABT0FWT7_9ACTN</name>
<accession>A0ABT0FWT7</accession>
<dbReference type="RefSeq" id="WP_242371248.1">
    <property type="nucleotide sequence ID" value="NZ_JAKRKC020000001.1"/>
</dbReference>
<dbReference type="InterPro" id="IPR012347">
    <property type="entry name" value="Ferritin-like"/>
</dbReference>
<dbReference type="Pfam" id="PF03713">
    <property type="entry name" value="DUF305"/>
    <property type="match status" value="1"/>
</dbReference>
<dbReference type="PANTHER" id="PTHR36933:SF1">
    <property type="entry name" value="SLL0788 PROTEIN"/>
    <property type="match status" value="1"/>
</dbReference>
<evidence type="ECO:0000313" key="5">
    <source>
        <dbReference type="Proteomes" id="UP001317259"/>
    </source>
</evidence>
<proteinExistence type="predicted"/>
<gene>
    <name evidence="4" type="ORF">MF672_023755</name>
</gene>
<dbReference type="PROSITE" id="PS51257">
    <property type="entry name" value="PROKAR_LIPOPROTEIN"/>
    <property type="match status" value="1"/>
</dbReference>
<evidence type="ECO:0000259" key="3">
    <source>
        <dbReference type="Pfam" id="PF03713"/>
    </source>
</evidence>
<protein>
    <submittedName>
        <fullName evidence="4">DUF305 domain-containing protein</fullName>
    </submittedName>
</protein>
<feature type="signal peptide" evidence="2">
    <location>
        <begin position="1"/>
        <end position="21"/>
    </location>
</feature>
<evidence type="ECO:0000256" key="1">
    <source>
        <dbReference type="SAM" id="MobiDB-lite"/>
    </source>
</evidence>
<feature type="region of interest" description="Disordered" evidence="1">
    <location>
        <begin position="32"/>
        <end position="59"/>
    </location>
</feature>
<feature type="domain" description="DUF305" evidence="3">
    <location>
        <begin position="67"/>
        <end position="211"/>
    </location>
</feature>
<dbReference type="PANTHER" id="PTHR36933">
    <property type="entry name" value="SLL0788 PROTEIN"/>
    <property type="match status" value="1"/>
</dbReference>
<comment type="caution">
    <text evidence="4">The sequence shown here is derived from an EMBL/GenBank/DDBJ whole genome shotgun (WGS) entry which is preliminary data.</text>
</comment>
<reference evidence="4 5" key="1">
    <citation type="submission" date="2022-04" db="EMBL/GenBank/DDBJ databases">
        <title>Genome draft of Actinomadura sp. ATCC 31491.</title>
        <authorList>
            <person name="Shi X."/>
            <person name="Du Y."/>
        </authorList>
    </citation>
    <scope>NUCLEOTIDE SEQUENCE [LARGE SCALE GENOMIC DNA]</scope>
    <source>
        <strain evidence="4 5">ATCC 31491</strain>
    </source>
</reference>
<evidence type="ECO:0000256" key="2">
    <source>
        <dbReference type="SAM" id="SignalP"/>
    </source>
</evidence>
<keyword evidence="5" id="KW-1185">Reference proteome</keyword>
<sequence>MARLVLVIVTALGLAGLAACAAEPGRQASPIGTGAPVLVPGSPGAPARTATPGERVGRTPRPTVAADVRFAEAMIPHHRQALEMTSLVEARTTTTVVRNVARAITAAQTPEIRAMTSWLAELGRPAPAAHEHGAAATGYGMASEEELTALRAARGPAFDRLFLRLMTRHHEGAVKMAGEELAGGRDHRMRLLARDVYSGQSIEIARMRTALESLPGVRTARACWSAPRPDP</sequence>